<evidence type="ECO:0000256" key="4">
    <source>
        <dbReference type="ARBA" id="ARBA00023136"/>
    </source>
</evidence>
<organism evidence="7 8">
    <name type="scientific">Marinobacterium aestuariivivens</name>
    <dbReference type="NCBI Taxonomy" id="1698799"/>
    <lineage>
        <taxon>Bacteria</taxon>
        <taxon>Pseudomonadati</taxon>
        <taxon>Pseudomonadota</taxon>
        <taxon>Gammaproteobacteria</taxon>
        <taxon>Oceanospirillales</taxon>
        <taxon>Oceanospirillaceae</taxon>
        <taxon>Marinobacterium</taxon>
    </lineage>
</organism>
<feature type="transmembrane region" description="Helical" evidence="5">
    <location>
        <begin position="33"/>
        <end position="54"/>
    </location>
</feature>
<feature type="transmembrane region" description="Helical" evidence="5">
    <location>
        <begin position="213"/>
        <end position="229"/>
    </location>
</feature>
<evidence type="ECO:0000256" key="5">
    <source>
        <dbReference type="SAM" id="Phobius"/>
    </source>
</evidence>
<evidence type="ECO:0000256" key="2">
    <source>
        <dbReference type="ARBA" id="ARBA00022692"/>
    </source>
</evidence>
<feature type="transmembrane region" description="Helical" evidence="5">
    <location>
        <begin position="66"/>
        <end position="87"/>
    </location>
</feature>
<feature type="transmembrane region" description="Helical" evidence="5">
    <location>
        <begin position="392"/>
        <end position="414"/>
    </location>
</feature>
<feature type="domain" description="O-antigen ligase-related" evidence="6">
    <location>
        <begin position="216"/>
        <end position="370"/>
    </location>
</feature>
<keyword evidence="3 5" id="KW-1133">Transmembrane helix</keyword>
<feature type="transmembrane region" description="Helical" evidence="5">
    <location>
        <begin position="356"/>
        <end position="380"/>
    </location>
</feature>
<dbReference type="InterPro" id="IPR051533">
    <property type="entry name" value="WaaL-like"/>
</dbReference>
<feature type="transmembrane region" description="Helical" evidence="5">
    <location>
        <begin position="420"/>
        <end position="438"/>
    </location>
</feature>
<name>A0ABW1ZZE2_9GAMM</name>
<comment type="caution">
    <text evidence="7">The sequence shown here is derived from an EMBL/GenBank/DDBJ whole genome shotgun (WGS) entry which is preliminary data.</text>
</comment>
<feature type="transmembrane region" description="Helical" evidence="5">
    <location>
        <begin position="124"/>
        <end position="154"/>
    </location>
</feature>
<dbReference type="Proteomes" id="UP001596422">
    <property type="component" value="Unassembled WGS sequence"/>
</dbReference>
<protein>
    <submittedName>
        <fullName evidence="7">O-antigen ligase family protein</fullName>
    </submittedName>
</protein>
<evidence type="ECO:0000313" key="8">
    <source>
        <dbReference type="Proteomes" id="UP001596422"/>
    </source>
</evidence>
<evidence type="ECO:0000259" key="6">
    <source>
        <dbReference type="Pfam" id="PF04932"/>
    </source>
</evidence>
<evidence type="ECO:0000256" key="3">
    <source>
        <dbReference type="ARBA" id="ARBA00022989"/>
    </source>
</evidence>
<keyword evidence="2 5" id="KW-0812">Transmembrane</keyword>
<feature type="transmembrane region" description="Helical" evidence="5">
    <location>
        <begin position="259"/>
        <end position="278"/>
    </location>
</feature>
<feature type="transmembrane region" description="Helical" evidence="5">
    <location>
        <begin position="235"/>
        <end position="252"/>
    </location>
</feature>
<keyword evidence="7" id="KW-0436">Ligase</keyword>
<evidence type="ECO:0000256" key="1">
    <source>
        <dbReference type="ARBA" id="ARBA00004141"/>
    </source>
</evidence>
<feature type="transmembrane region" description="Helical" evidence="5">
    <location>
        <begin position="174"/>
        <end position="192"/>
    </location>
</feature>
<accession>A0ABW1ZZE2</accession>
<reference evidence="8" key="1">
    <citation type="journal article" date="2019" name="Int. J. Syst. Evol. Microbiol.">
        <title>The Global Catalogue of Microorganisms (GCM) 10K type strain sequencing project: providing services to taxonomists for standard genome sequencing and annotation.</title>
        <authorList>
            <consortium name="The Broad Institute Genomics Platform"/>
            <consortium name="The Broad Institute Genome Sequencing Center for Infectious Disease"/>
            <person name="Wu L."/>
            <person name="Ma J."/>
        </authorList>
    </citation>
    <scope>NUCLEOTIDE SEQUENCE [LARGE SCALE GENOMIC DNA]</scope>
    <source>
        <strain evidence="8">NBRC 111756</strain>
    </source>
</reference>
<dbReference type="RefSeq" id="WP_379909069.1">
    <property type="nucleotide sequence ID" value="NZ_JBHSWE010000001.1"/>
</dbReference>
<evidence type="ECO:0000313" key="7">
    <source>
        <dbReference type="EMBL" id="MFC6670562.1"/>
    </source>
</evidence>
<dbReference type="InterPro" id="IPR007016">
    <property type="entry name" value="O-antigen_ligase-rel_domated"/>
</dbReference>
<feature type="transmembrane region" description="Helical" evidence="5">
    <location>
        <begin position="99"/>
        <end position="117"/>
    </location>
</feature>
<feature type="transmembrane region" description="Helical" evidence="5">
    <location>
        <begin position="7"/>
        <end position="27"/>
    </location>
</feature>
<dbReference type="GO" id="GO:0016874">
    <property type="term" value="F:ligase activity"/>
    <property type="evidence" value="ECO:0007669"/>
    <property type="project" value="UniProtKB-KW"/>
</dbReference>
<dbReference type="EMBL" id="JBHSWE010000001">
    <property type="protein sequence ID" value="MFC6670562.1"/>
    <property type="molecule type" value="Genomic_DNA"/>
</dbReference>
<keyword evidence="8" id="KW-1185">Reference proteome</keyword>
<keyword evidence="4 5" id="KW-0472">Membrane</keyword>
<sequence>MTQSRTLPESLLVAATLALLFWLPLPLGSDRDWSAGLLVCVTGLLTGAWCLMSMRAGNTDLRAMKAAWPLALLLLAVQLWVALQLLLGLSRDAGASVRYLVLGCAYTMLFILVLGLFNSRRRLTLLLSVLVVSGTLQAFYGTLMTLSGIEWLLIERKDAYLGNATGTFVNRNHLAGYLELTLACGIGLLLALRDSRPFRWRYVLELLEGPKTRLRLALVIMVIALVMTHSRMGNAAFFASLLVVGGLFTLLNREHRLRNGLILASLVLIDVLVISQYFGLEKLKDRLVETQLEDQIVDGEVVSQANELRDEVYHYALPLLKQRPLTGSGAGSFEAAFQRYPGEDIRWHFDHAHNDYLQFAIEYGAIGLLPLALFVLLALYQAFRALWRRESWYRSGVGFGAAMGILALLIHSVTDFNLQIPANAATFVVLCAVAVLANHHRNPDRRRRSAEAPAP</sequence>
<dbReference type="Pfam" id="PF04932">
    <property type="entry name" value="Wzy_C"/>
    <property type="match status" value="1"/>
</dbReference>
<dbReference type="PANTHER" id="PTHR37422:SF13">
    <property type="entry name" value="LIPOPOLYSACCHARIDE BIOSYNTHESIS PROTEIN PA4999-RELATED"/>
    <property type="match status" value="1"/>
</dbReference>
<comment type="subcellular location">
    <subcellularLocation>
        <location evidence="1">Membrane</location>
        <topology evidence="1">Multi-pass membrane protein</topology>
    </subcellularLocation>
</comment>
<proteinExistence type="predicted"/>
<gene>
    <name evidence="7" type="ORF">ACFQDL_11025</name>
</gene>
<dbReference type="PANTHER" id="PTHR37422">
    <property type="entry name" value="TEICHURONIC ACID BIOSYNTHESIS PROTEIN TUAE"/>
    <property type="match status" value="1"/>
</dbReference>